<feature type="transmembrane region" description="Helical" evidence="1">
    <location>
        <begin position="12"/>
        <end position="31"/>
    </location>
</feature>
<evidence type="ECO:0000313" key="2">
    <source>
        <dbReference type="EMBL" id="MFA1611056.1"/>
    </source>
</evidence>
<name>A0ABD5MI91_9EURY</name>
<dbReference type="AlphaFoldDB" id="A0ABD5MI91"/>
<organism evidence="2 3">
    <name type="scientific">Halobellus rubicundus</name>
    <dbReference type="NCBI Taxonomy" id="2996466"/>
    <lineage>
        <taxon>Archaea</taxon>
        <taxon>Methanobacteriati</taxon>
        <taxon>Methanobacteriota</taxon>
        <taxon>Stenosarchaea group</taxon>
        <taxon>Halobacteria</taxon>
        <taxon>Halobacteriales</taxon>
        <taxon>Haloferacaceae</taxon>
        <taxon>Halobellus</taxon>
    </lineage>
</organism>
<keyword evidence="1" id="KW-0812">Transmembrane</keyword>
<keyword evidence="3" id="KW-1185">Reference proteome</keyword>
<evidence type="ECO:0008006" key="4">
    <source>
        <dbReference type="Google" id="ProtNLM"/>
    </source>
</evidence>
<feature type="transmembrane region" description="Helical" evidence="1">
    <location>
        <begin position="117"/>
        <end position="140"/>
    </location>
</feature>
<accession>A0ABD5MI91</accession>
<feature type="transmembrane region" description="Helical" evidence="1">
    <location>
        <begin position="43"/>
        <end position="65"/>
    </location>
</feature>
<keyword evidence="1" id="KW-1133">Transmembrane helix</keyword>
<proteinExistence type="predicted"/>
<dbReference type="RefSeq" id="WP_372389059.1">
    <property type="nucleotide sequence ID" value="NZ_JBGNYA010000001.1"/>
</dbReference>
<evidence type="ECO:0000313" key="3">
    <source>
        <dbReference type="Proteomes" id="UP001570511"/>
    </source>
</evidence>
<dbReference type="EMBL" id="JBGNYA010000001">
    <property type="protein sequence ID" value="MFA1611056.1"/>
    <property type="molecule type" value="Genomic_DNA"/>
</dbReference>
<protein>
    <recommendedName>
        <fullName evidence="4">DUF2178 domain-containing protein</fullName>
    </recommendedName>
</protein>
<comment type="caution">
    <text evidence="2">The sequence shown here is derived from an EMBL/GenBank/DDBJ whole genome shotgun (WGS) entry which is preliminary data.</text>
</comment>
<sequence>MPSSFVRAEPFQALKLAAVVCVVAFGLLSFVDVFPGQELNGLLFLAFFPVVLAVVVGTEALLAAYRLLRAEDPIARLTDRRAYTAVRAIEAVVAVVAPGTFYVLVVRIGGDVAGPGAVGLLFVGVGLAGSAYGSVILRTLAEYYYHRKRYPPSRADERAGGLAE</sequence>
<keyword evidence="1" id="KW-0472">Membrane</keyword>
<evidence type="ECO:0000256" key="1">
    <source>
        <dbReference type="SAM" id="Phobius"/>
    </source>
</evidence>
<reference evidence="2 3" key="1">
    <citation type="submission" date="2024-08" db="EMBL/GenBank/DDBJ databases">
        <title>Halobellus sp. MBLA0158 whole genome sequence.</title>
        <authorList>
            <person name="Hwang C.Y."/>
            <person name="Cho E.-S."/>
            <person name="Seo M.-J."/>
        </authorList>
    </citation>
    <scope>NUCLEOTIDE SEQUENCE [LARGE SCALE GENOMIC DNA]</scope>
    <source>
        <strain evidence="2 3">MBLA0158</strain>
    </source>
</reference>
<dbReference type="Proteomes" id="UP001570511">
    <property type="component" value="Unassembled WGS sequence"/>
</dbReference>
<feature type="transmembrane region" description="Helical" evidence="1">
    <location>
        <begin position="85"/>
        <end position="105"/>
    </location>
</feature>
<gene>
    <name evidence="2" type="ORF">OS889_08575</name>
</gene>